<evidence type="ECO:0000313" key="4">
    <source>
        <dbReference type="Proteomes" id="UP000318065"/>
    </source>
</evidence>
<reference evidence="3" key="1">
    <citation type="journal article" date="2019" name="Microbiol. Resour. Announc.">
        <title>Complete Genome Sequence of Rubrobacter xylanophilus Strain AA3-22, Isolated from Arima Onsen in Japan.</title>
        <authorList>
            <person name="Tomariguchi N."/>
            <person name="Miyazaki K."/>
        </authorList>
    </citation>
    <scope>NUCLEOTIDE SEQUENCE [LARGE SCALE GENOMIC DNA]</scope>
    <source>
        <strain evidence="3">AA3-22</strain>
    </source>
</reference>
<evidence type="ECO:0000313" key="3">
    <source>
        <dbReference type="EMBL" id="BBL80857.1"/>
    </source>
</evidence>
<dbReference type="OrthoDB" id="3237043at2"/>
<dbReference type="RefSeq" id="WP_143528817.1">
    <property type="nucleotide sequence ID" value="NZ_AP019791.1"/>
</dbReference>
<gene>
    <name evidence="3" type="ORF">RxyAA322_27110</name>
</gene>
<dbReference type="Proteomes" id="UP000318065">
    <property type="component" value="Chromosome"/>
</dbReference>
<organism evidence="3 4">
    <name type="scientific">Rubrobacter xylanophilus</name>
    <dbReference type="NCBI Taxonomy" id="49319"/>
    <lineage>
        <taxon>Bacteria</taxon>
        <taxon>Bacillati</taxon>
        <taxon>Actinomycetota</taxon>
        <taxon>Rubrobacteria</taxon>
        <taxon>Rubrobacterales</taxon>
        <taxon>Rubrobacteraceae</taxon>
        <taxon>Rubrobacter</taxon>
    </lineage>
</organism>
<dbReference type="PANTHER" id="PTHR43157">
    <property type="entry name" value="PHOSPHATIDYLINOSITOL-GLYCAN BIOSYNTHESIS CLASS F PROTEIN-RELATED"/>
    <property type="match status" value="1"/>
</dbReference>
<dbReference type="PRINTS" id="PR00080">
    <property type="entry name" value="SDRFAMILY"/>
</dbReference>
<dbReference type="InterPro" id="IPR036291">
    <property type="entry name" value="NAD(P)-bd_dom_sf"/>
</dbReference>
<dbReference type="Gene3D" id="3.40.50.720">
    <property type="entry name" value="NAD(P)-binding Rossmann-like Domain"/>
    <property type="match status" value="1"/>
</dbReference>
<protein>
    <submittedName>
        <fullName evidence="3">3-oxoacyl-ACP reductase</fullName>
    </submittedName>
</protein>
<comment type="similarity">
    <text evidence="2">Belongs to the short-chain dehydrogenases/reductases (SDR) family.</text>
</comment>
<dbReference type="GO" id="GO:0016491">
    <property type="term" value="F:oxidoreductase activity"/>
    <property type="evidence" value="ECO:0007669"/>
    <property type="project" value="UniProtKB-KW"/>
</dbReference>
<keyword evidence="4" id="KW-1185">Reference proteome</keyword>
<proteinExistence type="inferred from homology"/>
<accession>A0A510HPT4</accession>
<evidence type="ECO:0000256" key="1">
    <source>
        <dbReference type="ARBA" id="ARBA00023002"/>
    </source>
</evidence>
<dbReference type="AlphaFoldDB" id="A0A510HPT4"/>
<keyword evidence="1" id="KW-0560">Oxidoreductase</keyword>
<name>A0A510HPT4_9ACTN</name>
<dbReference type="Pfam" id="PF00106">
    <property type="entry name" value="adh_short"/>
    <property type="match status" value="1"/>
</dbReference>
<dbReference type="EMBL" id="AP019791">
    <property type="protein sequence ID" value="BBL80857.1"/>
    <property type="molecule type" value="Genomic_DNA"/>
</dbReference>
<evidence type="ECO:0000256" key="2">
    <source>
        <dbReference type="RuleBase" id="RU000363"/>
    </source>
</evidence>
<dbReference type="SUPFAM" id="SSF51735">
    <property type="entry name" value="NAD(P)-binding Rossmann-fold domains"/>
    <property type="match status" value="1"/>
</dbReference>
<dbReference type="PRINTS" id="PR00081">
    <property type="entry name" value="GDHRDH"/>
</dbReference>
<sequence length="271" mass="29489">MEAGSRKTALVTGSTDGLGRGVARELARRGYAVILHGRSEARCEEAAAELPDGGAGYLVADFSSLGEVRKMAGEILAGRERLDLLVNNAGIISRERRESREGVELTLAVNYLSHFLLTLLLLPLLRRSAPARVVNVASAAQSPLDFSDPMMERSYDPMEAYARSKLAQVSFTLEFVERFAGNGVYANALHPASLMDTKMVRESFGRSMSSVEEGVRAVVHLATSPDLEGVSGRYFDGTREARPHPWARDPGARERLWELSEGLCGGLLEPL</sequence>
<dbReference type="PANTHER" id="PTHR43157:SF31">
    <property type="entry name" value="PHOSPHATIDYLINOSITOL-GLYCAN BIOSYNTHESIS CLASS F PROTEIN"/>
    <property type="match status" value="1"/>
</dbReference>
<dbReference type="InterPro" id="IPR002347">
    <property type="entry name" value="SDR_fam"/>
</dbReference>